<dbReference type="KEGG" id="rhi:NGR_b12860"/>
<evidence type="ECO:0000256" key="3">
    <source>
        <dbReference type="ARBA" id="ARBA00023163"/>
    </source>
</evidence>
<evidence type="ECO:0000313" key="6">
    <source>
        <dbReference type="Proteomes" id="UP000001054"/>
    </source>
</evidence>
<dbReference type="PROSITE" id="PS51000">
    <property type="entry name" value="HTH_DEOR_2"/>
    <property type="match status" value="1"/>
</dbReference>
<keyword evidence="3" id="KW-0804">Transcription</keyword>
<dbReference type="InterPro" id="IPR037171">
    <property type="entry name" value="NagB/RpiA_transferase-like"/>
</dbReference>
<evidence type="ECO:0000256" key="1">
    <source>
        <dbReference type="ARBA" id="ARBA00023015"/>
    </source>
</evidence>
<dbReference type="HOGENOM" id="CLU_060699_4_0_5"/>
<dbReference type="SUPFAM" id="SSF100950">
    <property type="entry name" value="NagB/RpiA/CoA transferase-like"/>
    <property type="match status" value="1"/>
</dbReference>
<evidence type="ECO:0000256" key="2">
    <source>
        <dbReference type="ARBA" id="ARBA00023125"/>
    </source>
</evidence>
<dbReference type="Gene3D" id="3.40.50.1360">
    <property type="match status" value="1"/>
</dbReference>
<feature type="domain" description="HTH deoR-type" evidence="4">
    <location>
        <begin position="49"/>
        <end position="101"/>
    </location>
</feature>
<dbReference type="PANTHER" id="PTHR30363">
    <property type="entry name" value="HTH-TYPE TRANSCRIPTIONAL REGULATOR SRLR-RELATED"/>
    <property type="match status" value="1"/>
</dbReference>
<reference evidence="5 6" key="2">
    <citation type="journal article" date="2009" name="Appl. Environ. Microbiol.">
        <title>Rhizobium sp. strain NGR234 possesses a remarkable number of secretion systems.</title>
        <authorList>
            <person name="Schmeisser C."/>
            <person name="Liesegang H."/>
            <person name="Krysciak D."/>
            <person name="Bakkou N."/>
            <person name="Le Quere A."/>
            <person name="Wollherr A."/>
            <person name="Heinemeyer I."/>
            <person name="Morgenstern B."/>
            <person name="Pommerening-Roeser A."/>
            <person name="Flores M."/>
            <person name="Palacios R."/>
            <person name="Brenner S."/>
            <person name="Gottschalk G."/>
            <person name="Schmitz R.A."/>
            <person name="Broughton W.J."/>
            <person name="Perret X."/>
            <person name="Strittmatter A.W."/>
            <person name="Streit W.R."/>
        </authorList>
    </citation>
    <scope>NUCLEOTIDE SEQUENCE [LARGE SCALE GENOMIC DNA]</scope>
    <source>
        <strain evidence="6">NBRC 101917 / NGR234</strain>
    </source>
</reference>
<keyword evidence="2" id="KW-0238">DNA-binding</keyword>
<evidence type="ECO:0000313" key="5">
    <source>
        <dbReference type="EMBL" id="ACP22737.1"/>
    </source>
</evidence>
<dbReference type="Pfam" id="PF08220">
    <property type="entry name" value="HTH_DeoR"/>
    <property type="match status" value="1"/>
</dbReference>
<proteinExistence type="predicted"/>
<dbReference type="PANTHER" id="PTHR30363:SF8">
    <property type="entry name" value="DEOXYRIBOSE OPERON REPRESSOR"/>
    <property type="match status" value="1"/>
</dbReference>
<dbReference type="InterPro" id="IPR050313">
    <property type="entry name" value="Carb_Metab_HTH_regulators"/>
</dbReference>
<dbReference type="OrthoDB" id="31600at2"/>
<geneLocation type="plasmid" evidence="6">
    <name>sym pNGR234b</name>
</geneLocation>
<sequence>MWRAEARPRRRAPLADRTRFVIFLTNIVAQQPPGPRHVVLSGRAMANRKATRIIALAEALSVRRVLHLKDAAALLGVSEMTVRRDIADNPGLFGYLGGHIVPAADIEADAPYDLAREADSHATAKREACVHAARHIRPDETIFIDCGTTLEYLVDLIPESYSITAVCYSLNVADRLTRRPNVRIVMLGGVYHPSSASFSGNSGLETLDHLGINVAFLSAAGVDPDRGATCVHFHEVPVKQKVISLARENYLVVDNSKIGRLKAAFFAPLAAFRAVITEDGEATLPALEASRG</sequence>
<gene>
    <name evidence="5" type="ordered locus">NGR_b12860</name>
</gene>
<accession>C3KRM9</accession>
<organism evidence="5 6">
    <name type="scientific">Sinorhizobium fredii (strain NBRC 101917 / NGR234)</name>
    <dbReference type="NCBI Taxonomy" id="394"/>
    <lineage>
        <taxon>Bacteria</taxon>
        <taxon>Pseudomonadati</taxon>
        <taxon>Pseudomonadota</taxon>
        <taxon>Alphaproteobacteria</taxon>
        <taxon>Hyphomicrobiales</taxon>
        <taxon>Rhizobiaceae</taxon>
        <taxon>Sinorhizobium/Ensifer group</taxon>
        <taxon>Sinorhizobium</taxon>
    </lineage>
</organism>
<dbReference type="AlphaFoldDB" id="C3KRM9"/>
<dbReference type="InterPro" id="IPR014036">
    <property type="entry name" value="DeoR-like_C"/>
</dbReference>
<keyword evidence="6" id="KW-1185">Reference proteome</keyword>
<dbReference type="PATRIC" id="fig|394.7.peg.1693"/>
<dbReference type="Proteomes" id="UP000001054">
    <property type="component" value="Plasmid pNGR234b"/>
</dbReference>
<dbReference type="GO" id="GO:0003700">
    <property type="term" value="F:DNA-binding transcription factor activity"/>
    <property type="evidence" value="ECO:0007669"/>
    <property type="project" value="InterPro"/>
</dbReference>
<keyword evidence="1" id="KW-0805">Transcription regulation</keyword>
<protein>
    <submittedName>
        <fullName evidence="5">Transcriptional regulator, DeoR family</fullName>
    </submittedName>
</protein>
<dbReference type="InterPro" id="IPR001034">
    <property type="entry name" value="DeoR_HTH"/>
</dbReference>
<evidence type="ECO:0000259" key="4">
    <source>
        <dbReference type="PROSITE" id="PS51000"/>
    </source>
</evidence>
<dbReference type="InterPro" id="IPR018356">
    <property type="entry name" value="Tscrpt_reg_HTH_DeoR_CS"/>
</dbReference>
<dbReference type="SMART" id="SM00420">
    <property type="entry name" value="HTH_DEOR"/>
    <property type="match status" value="1"/>
</dbReference>
<keyword evidence="5" id="KW-0614">Plasmid</keyword>
<dbReference type="SMART" id="SM01134">
    <property type="entry name" value="DeoRC"/>
    <property type="match status" value="1"/>
</dbReference>
<dbReference type="GO" id="GO:0003677">
    <property type="term" value="F:DNA binding"/>
    <property type="evidence" value="ECO:0007669"/>
    <property type="project" value="UniProtKB-KW"/>
</dbReference>
<dbReference type="PROSITE" id="PS00894">
    <property type="entry name" value="HTH_DEOR_1"/>
    <property type="match status" value="1"/>
</dbReference>
<name>C3KRM9_SINFN</name>
<dbReference type="Pfam" id="PF00455">
    <property type="entry name" value="DeoRC"/>
    <property type="match status" value="1"/>
</dbReference>
<dbReference type="EMBL" id="CP000874">
    <property type="protein sequence ID" value="ACP22737.1"/>
    <property type="molecule type" value="Genomic_DNA"/>
</dbReference>
<reference evidence="6" key="1">
    <citation type="journal article" date="2004" name="J. Bacteriol.">
        <title>An evolutionary hot spot: the pNGR234b replicon of Rhizobium sp. strain NGR234.</title>
        <authorList>
            <person name="Streit W.R."/>
            <person name="Schmitz R.A."/>
            <person name="Perret X."/>
            <person name="Staehelin C."/>
            <person name="Deakin W.J."/>
            <person name="Raasch C."/>
            <person name="Liesegang H."/>
            <person name="Broughton W.J."/>
        </authorList>
    </citation>
    <scope>NUCLEOTIDE SEQUENCE [LARGE SCALE GENOMIC DNA]</scope>
    <source>
        <strain evidence="6">NBRC 101917 / NGR234</strain>
    </source>
</reference>